<dbReference type="AlphaFoldDB" id="E6SUP6"/>
<evidence type="ECO:0000313" key="2">
    <source>
        <dbReference type="Proteomes" id="UP000008630"/>
    </source>
</evidence>
<keyword evidence="2" id="KW-1185">Reference proteome</keyword>
<reference key="1">
    <citation type="submission" date="2010-11" db="EMBL/GenBank/DDBJ databases">
        <title>The complete genome of Bacteroides helcogenes P 36-108.</title>
        <authorList>
            <consortium name="US DOE Joint Genome Institute (JGI-PGF)"/>
            <person name="Lucas S."/>
            <person name="Copeland A."/>
            <person name="Lapidus A."/>
            <person name="Bruce D."/>
            <person name="Goodwin L."/>
            <person name="Pitluck S."/>
            <person name="Kyrpides N."/>
            <person name="Mavromatis K."/>
            <person name="Ivanova N."/>
            <person name="Zeytun A."/>
            <person name="Brettin T."/>
            <person name="Detter J.C."/>
            <person name="Tapia R."/>
            <person name="Han C."/>
            <person name="Land M."/>
            <person name="Hauser L."/>
            <person name="Markowitz V."/>
            <person name="Cheng J.-F."/>
            <person name="Hugenholtz P."/>
            <person name="Woyke T."/>
            <person name="Wu D."/>
            <person name="Gronow S."/>
            <person name="Wellnitz S."/>
            <person name="Brambilla E."/>
            <person name="Klenk H.-P."/>
            <person name="Eisen J.A."/>
        </authorList>
    </citation>
    <scope>NUCLEOTIDE SEQUENCE</scope>
    <source>
        <strain>P 36-108</strain>
    </source>
</reference>
<dbReference type="HOGENOM" id="CLU_068387_0_0_10"/>
<dbReference type="KEGG" id="bhl:Bache_2425"/>
<name>E6SUP6_BACT6</name>
<organism evidence="1 2">
    <name type="scientific">Bacteroides helcogenes (strain ATCC 35417 / DSM 20613 / JCM 6297 / CCUG 15421 / P 36-108)</name>
    <dbReference type="NCBI Taxonomy" id="693979"/>
    <lineage>
        <taxon>Bacteria</taxon>
        <taxon>Pseudomonadati</taxon>
        <taxon>Bacteroidota</taxon>
        <taxon>Bacteroidia</taxon>
        <taxon>Bacteroidales</taxon>
        <taxon>Bacteroidaceae</taxon>
        <taxon>Bacteroides</taxon>
    </lineage>
</organism>
<proteinExistence type="predicted"/>
<protein>
    <submittedName>
        <fullName evidence="1">Uncharacterized protein</fullName>
    </submittedName>
</protein>
<dbReference type="eggNOG" id="ENOG5032NM0">
    <property type="taxonomic scope" value="Bacteria"/>
</dbReference>
<dbReference type="EMBL" id="CP002352">
    <property type="protein sequence ID" value="ADV44391.1"/>
    <property type="molecule type" value="Genomic_DNA"/>
</dbReference>
<gene>
    <name evidence="1" type="ordered locus">Bache_2425</name>
</gene>
<accession>E6SUP6</accession>
<reference evidence="1 2" key="2">
    <citation type="journal article" date="2011" name="Stand. Genomic Sci.">
        <title>Complete genome sequence of Bacteroides helcogenes type strain (P 36-108).</title>
        <authorList>
            <person name="Pati A."/>
            <person name="Gronow S."/>
            <person name="Zeytun A."/>
            <person name="Lapidus A."/>
            <person name="Nolan M."/>
            <person name="Hammon N."/>
            <person name="Deshpande S."/>
            <person name="Cheng J.F."/>
            <person name="Tapia R."/>
            <person name="Han C."/>
            <person name="Goodwin L."/>
            <person name="Pitluck S."/>
            <person name="Liolios K."/>
            <person name="Pagani I."/>
            <person name="Ivanova N."/>
            <person name="Mavromatis K."/>
            <person name="Chen A."/>
            <person name="Palaniappan K."/>
            <person name="Land M."/>
            <person name="Hauser L."/>
            <person name="Chang Y.J."/>
            <person name="Jeffries C.D."/>
            <person name="Detter J.C."/>
            <person name="Brambilla E."/>
            <person name="Rohde M."/>
            <person name="Goker M."/>
            <person name="Woyke T."/>
            <person name="Bristow J."/>
            <person name="Eisen J.A."/>
            <person name="Markowitz V."/>
            <person name="Hugenholtz P."/>
            <person name="Kyrpides N.C."/>
            <person name="Klenk H.P."/>
            <person name="Lucas S."/>
        </authorList>
    </citation>
    <scope>NUCLEOTIDE SEQUENCE [LARGE SCALE GENOMIC DNA]</scope>
    <source>
        <strain evidence="2">ATCC 35417 / DSM 20613 / JCM 6297 / CCUG 15421 / P 36-108</strain>
    </source>
</reference>
<sequence>MYFRIDTTLTKKMDSSSSLLGCGYDCKFSLIKGNDYIRNRIIDVKRLLNGEGYDYIKHLSMSFPLLEINKAILHQSGYSHSLISATLDKHVKDLMEISGVKTSIGNIQLKLFRTVTNSFNNKSTGNIFFTYEYFRPTCILTLPEVYPEYLCYFLSDSFIKDLYSKSADDIVRIYGTHVLTDITLGGWISVSAIAKLSSKGDEKEMVKSMNLYYNHFYNSSYSANGNRYFPNCDSIICNIHMTGGNQSDIEIKDNQIVGFQKWLQNINLNNEQIVDIGSIKKILLLSDFIMDVSKKKEIEDAIIRYCN</sequence>
<dbReference type="Proteomes" id="UP000008630">
    <property type="component" value="Chromosome"/>
</dbReference>
<evidence type="ECO:0000313" key="1">
    <source>
        <dbReference type="EMBL" id="ADV44391.1"/>
    </source>
</evidence>
<dbReference type="STRING" id="693979.Bache_2425"/>